<protein>
    <submittedName>
        <fullName evidence="3">Nuclear protein 96</fullName>
    </submittedName>
</protein>
<dbReference type="OrthoDB" id="3797628at2759"/>
<evidence type="ECO:0000313" key="3">
    <source>
        <dbReference type="EMBL" id="GLB42170.1"/>
    </source>
</evidence>
<sequence>MARFRADFSDSSDEEPSPEPETRPQDEPPSEDESESESESSRSPSPEMQEDELLTSPVRRRKRPKENALVEDEDGEIRYAHEVDVVRETDVRVSPASSSASPPPPRIRGDPTIIPWAQHIGVDAQKMHVMQTSLFRMPEEAAALRALDQPARTNLRVPLQPLNRKHSRDSDGDGLRIDSRERASFAHDIEPPVYRPSRKYARVETSESAVKGNEGAVFDAGLAFGRSFRVGWGPGGTLVHLGTLCGPSSTPKTTANSSTVFKTTVPLFSNATQGSSLAAKLLQHHLSNSPIGPDDDGIPFAAPNPRALHFSSFVSLFPTADRSYEASLFRLGHALFDDIDLRLGESITIDIQNRIAAVRRKAGLSAWLEDAVTPAVEAELRSNTSADAPTVAFTLLTGNQIEKAVNVAMDGGYLNLATLISQSGGDWEYREDLKEQLRIWRDERIDAHIDDSVRRLYALLAGVVDTVVEGSRGGGLEKCADVDVLKGLDWKRVFGVHLWFSEPVDAPIAQVFQAYDQLARSAGQRQVARPLPWYMEKPATLPRSLWKLPSPSTFSTSDGLYSLIRLHAEPACSLSQVLTPLSFSASPVDYSLPWHLYIILSRCMRVRDFADRGEPVGHGRRMDDTFSVEDESDEDKPEGHSPSADLLASSYALQLESQGMIQEALFVLLHIEGPRGREKAVKDLLARSAPKLDEWMTRGIVGSLKIPMAWVEEAKAIYALDCGEIYEAYELFISAGLYNAAHDIAVLELAPDAVIRRDYGLLRSLFIRIDGRPGVEGWNVRGKIFMDYAHIMTRLPELADQQLKDAVPDASQNTEIDTLTRSVPRIIGILPDVLRDTSNPRHTAALAEMVSSMVAQVDKLRPLALSQVPPSLMEEATRLGHIQSMAYARTWTLEGCNCTISPISKAAPVDHLS</sequence>
<keyword evidence="4" id="KW-1185">Reference proteome</keyword>
<dbReference type="Proteomes" id="UP001063166">
    <property type="component" value="Unassembled WGS sequence"/>
</dbReference>
<evidence type="ECO:0000256" key="1">
    <source>
        <dbReference type="SAM" id="MobiDB-lite"/>
    </source>
</evidence>
<proteinExistence type="predicted"/>
<feature type="domain" description="Nuclear pore complex protein NUP96 C-terminal" evidence="2">
    <location>
        <begin position="392"/>
        <end position="718"/>
    </location>
</feature>
<evidence type="ECO:0000313" key="4">
    <source>
        <dbReference type="Proteomes" id="UP001063166"/>
    </source>
</evidence>
<dbReference type="Gene3D" id="1.25.40.690">
    <property type="match status" value="1"/>
</dbReference>
<feature type="compositionally biased region" description="Acidic residues" evidence="1">
    <location>
        <begin position="626"/>
        <end position="636"/>
    </location>
</feature>
<feature type="compositionally biased region" description="Acidic residues" evidence="1">
    <location>
        <begin position="28"/>
        <end position="38"/>
    </location>
</feature>
<dbReference type="AlphaFoldDB" id="A0A9P3PUE2"/>
<comment type="caution">
    <text evidence="3">The sequence shown here is derived from an EMBL/GenBank/DDBJ whole genome shotgun (WGS) entry which is preliminary data.</text>
</comment>
<dbReference type="Pfam" id="PF12110">
    <property type="entry name" value="Nup96"/>
    <property type="match status" value="1"/>
</dbReference>
<gene>
    <name evidence="3" type="primary">NUP116</name>
    <name evidence="3" type="ORF">LshimejAT787_1101850</name>
</gene>
<feature type="region of interest" description="Disordered" evidence="1">
    <location>
        <begin position="1"/>
        <end position="78"/>
    </location>
</feature>
<accession>A0A9P3PUE2</accession>
<dbReference type="EMBL" id="BRPK01000011">
    <property type="protein sequence ID" value="GLB42170.1"/>
    <property type="molecule type" value="Genomic_DNA"/>
</dbReference>
<evidence type="ECO:0000259" key="2">
    <source>
        <dbReference type="Pfam" id="PF12110"/>
    </source>
</evidence>
<reference evidence="3" key="1">
    <citation type="submission" date="2022-07" db="EMBL/GenBank/DDBJ databases">
        <title>The genome of Lyophyllum shimeji provides insight into the initial evolution of ectomycorrhizal fungal genome.</title>
        <authorList>
            <person name="Kobayashi Y."/>
            <person name="Shibata T."/>
            <person name="Hirakawa H."/>
            <person name="Shigenobu S."/>
            <person name="Nishiyama T."/>
            <person name="Yamada A."/>
            <person name="Hasebe M."/>
            <person name="Kawaguchi M."/>
        </authorList>
    </citation>
    <scope>NUCLEOTIDE SEQUENCE</scope>
    <source>
        <strain evidence="3">AT787</strain>
    </source>
</reference>
<organism evidence="3 4">
    <name type="scientific">Lyophyllum shimeji</name>
    <name type="common">Hon-shimeji</name>
    <name type="synonym">Tricholoma shimeji</name>
    <dbReference type="NCBI Taxonomy" id="47721"/>
    <lineage>
        <taxon>Eukaryota</taxon>
        <taxon>Fungi</taxon>
        <taxon>Dikarya</taxon>
        <taxon>Basidiomycota</taxon>
        <taxon>Agaricomycotina</taxon>
        <taxon>Agaricomycetes</taxon>
        <taxon>Agaricomycetidae</taxon>
        <taxon>Agaricales</taxon>
        <taxon>Tricholomatineae</taxon>
        <taxon>Lyophyllaceae</taxon>
        <taxon>Lyophyllum</taxon>
    </lineage>
</organism>
<feature type="region of interest" description="Disordered" evidence="1">
    <location>
        <begin position="618"/>
        <end position="643"/>
    </location>
</feature>
<dbReference type="InterPro" id="IPR021967">
    <property type="entry name" value="Nup98_C"/>
</dbReference>
<name>A0A9P3PUE2_LYOSH</name>